<organism evidence="1 2">
    <name type="scientific">Streptomyces phage Comrade</name>
    <dbReference type="NCBI Taxonomy" id="2301714"/>
    <lineage>
        <taxon>Viruses</taxon>
        <taxon>Duplodnaviria</taxon>
        <taxon>Heunggongvirae</taxon>
        <taxon>Uroviricota</taxon>
        <taxon>Caudoviricetes</taxon>
        <taxon>Stanwilliamsviridae</taxon>
        <taxon>Loccivirinae</taxon>
        <taxon>Gilsonvirus</taxon>
        <taxon>Gilsonvirus comrade</taxon>
    </lineage>
</organism>
<accession>A0A385DY55</accession>
<reference evidence="1 2" key="1">
    <citation type="submission" date="2018-07" db="EMBL/GenBank/DDBJ databases">
        <authorList>
            <person name="Khadka D."/>
            <person name="Jones J."/>
            <person name="Carrillo K."/>
            <person name="Beckwith M.D."/>
            <person name="Griffiths E.C."/>
            <person name="LeFan V.M."/>
            <person name="Nayek S."/>
            <person name="Layton S.R."/>
            <person name="Kim T."/>
            <person name="Hughes L."/>
            <person name="Garlena R.A."/>
            <person name="Russell D.A."/>
            <person name="Pope W.H."/>
            <person name="Jacobs-Sera D."/>
            <person name="Hatfull G.F."/>
        </authorList>
    </citation>
    <scope>NUCLEOTIDE SEQUENCE [LARGE SCALE GENOMIC DNA]</scope>
</reference>
<dbReference type="Proteomes" id="UP000262230">
    <property type="component" value="Segment"/>
</dbReference>
<protein>
    <submittedName>
        <fullName evidence="1">Uncharacterized protein</fullName>
    </submittedName>
</protein>
<dbReference type="EMBL" id="MH651172">
    <property type="protein sequence ID" value="AXQ63439.1"/>
    <property type="molecule type" value="Genomic_DNA"/>
</dbReference>
<evidence type="ECO:0000313" key="2">
    <source>
        <dbReference type="Proteomes" id="UP000262230"/>
    </source>
</evidence>
<sequence length="62" mass="6777">MSLSVIVILAIALVIFITKDGMNKIHAFIAVLFGVYLGGTEWGGNLKGWTDSFAEMISQIQF</sequence>
<dbReference type="RefSeq" id="YP_009840963.1">
    <property type="nucleotide sequence ID" value="NC_048728.1"/>
</dbReference>
<gene>
    <name evidence="1" type="primary">202</name>
    <name evidence="1" type="ORF">SEA_COMRADE_202</name>
</gene>
<dbReference type="GeneID" id="55611180"/>
<evidence type="ECO:0000313" key="1">
    <source>
        <dbReference type="EMBL" id="AXQ63439.1"/>
    </source>
</evidence>
<dbReference type="KEGG" id="vg:55611180"/>
<proteinExistence type="predicted"/>
<name>A0A385DY55_9CAUD</name>
<keyword evidence="2" id="KW-1185">Reference proteome</keyword>